<keyword evidence="3" id="KW-1185">Reference proteome</keyword>
<dbReference type="EMBL" id="JAODUP010000122">
    <property type="protein sequence ID" value="KAK2161030.1"/>
    <property type="molecule type" value="Genomic_DNA"/>
</dbReference>
<dbReference type="AlphaFoldDB" id="A0AAD9JYF2"/>
<dbReference type="InterPro" id="IPR000719">
    <property type="entry name" value="Prot_kinase_dom"/>
</dbReference>
<reference evidence="2" key="1">
    <citation type="journal article" date="2023" name="Mol. Biol. Evol.">
        <title>Third-Generation Sequencing Reveals the Adaptive Role of the Epigenome in Three Deep-Sea Polychaetes.</title>
        <authorList>
            <person name="Perez M."/>
            <person name="Aroh O."/>
            <person name="Sun Y."/>
            <person name="Lan Y."/>
            <person name="Juniper S.K."/>
            <person name="Young C.R."/>
            <person name="Angers B."/>
            <person name="Qian P.Y."/>
        </authorList>
    </citation>
    <scope>NUCLEOTIDE SEQUENCE</scope>
    <source>
        <strain evidence="2">P08H-3</strain>
    </source>
</reference>
<protein>
    <recommendedName>
        <fullName evidence="1">Protein kinase domain-containing protein</fullName>
    </recommendedName>
</protein>
<dbReference type="Gene3D" id="1.10.510.10">
    <property type="entry name" value="Transferase(Phosphotransferase) domain 1"/>
    <property type="match status" value="1"/>
</dbReference>
<dbReference type="PROSITE" id="PS50011">
    <property type="entry name" value="PROTEIN_KINASE_DOM"/>
    <property type="match status" value="1"/>
</dbReference>
<evidence type="ECO:0000313" key="3">
    <source>
        <dbReference type="Proteomes" id="UP001208570"/>
    </source>
</evidence>
<proteinExistence type="predicted"/>
<accession>A0AAD9JYF2</accession>
<feature type="domain" description="Protein kinase" evidence="1">
    <location>
        <begin position="1"/>
        <end position="222"/>
    </location>
</feature>
<name>A0AAD9JYF2_9ANNE</name>
<dbReference type="SUPFAM" id="SSF56112">
    <property type="entry name" value="Protein kinase-like (PK-like)"/>
    <property type="match status" value="1"/>
</dbReference>
<organism evidence="2 3">
    <name type="scientific">Paralvinella palmiformis</name>
    <dbReference type="NCBI Taxonomy" id="53620"/>
    <lineage>
        <taxon>Eukaryota</taxon>
        <taxon>Metazoa</taxon>
        <taxon>Spiralia</taxon>
        <taxon>Lophotrochozoa</taxon>
        <taxon>Annelida</taxon>
        <taxon>Polychaeta</taxon>
        <taxon>Sedentaria</taxon>
        <taxon>Canalipalpata</taxon>
        <taxon>Terebellida</taxon>
        <taxon>Terebelliformia</taxon>
        <taxon>Alvinellidae</taxon>
        <taxon>Paralvinella</taxon>
    </lineage>
</organism>
<dbReference type="Proteomes" id="UP001208570">
    <property type="component" value="Unassembled WGS sequence"/>
</dbReference>
<gene>
    <name evidence="2" type="ORF">LSH36_122g02069</name>
</gene>
<sequence length="309" mass="35506">MDDGLPSYMTQMFESQSIQCLVYQMTTTRLCDLLDLDTRGTVVPVLPEAFILLILYGIMSGLSYLHGQRVIHNPVTCRSIYLNRDLMPILKCIDPECTPDGVIRAFFNSSRQECLPLPPEVENISNTWSLLPEKDKESCVIRISEKADIFLLGYTIINIVSRCYRNPAPNPERLYDNSGTLAYPRIIANLSPGLSSLVWDMIRSKPEDRITAETCKIRVGLLMFGPKTDEIQTMRSYQVWHQAALMRILLDREEREISEIKSSSEYSRTVKSSLRHNEAILRRDFLTSLPLTKQWDIYRVNNSVNEMET</sequence>
<dbReference type="GO" id="GO:0004672">
    <property type="term" value="F:protein kinase activity"/>
    <property type="evidence" value="ECO:0007669"/>
    <property type="project" value="InterPro"/>
</dbReference>
<evidence type="ECO:0000259" key="1">
    <source>
        <dbReference type="PROSITE" id="PS50011"/>
    </source>
</evidence>
<comment type="caution">
    <text evidence="2">The sequence shown here is derived from an EMBL/GenBank/DDBJ whole genome shotgun (WGS) entry which is preliminary data.</text>
</comment>
<evidence type="ECO:0000313" key="2">
    <source>
        <dbReference type="EMBL" id="KAK2161030.1"/>
    </source>
</evidence>
<dbReference type="GO" id="GO:0005524">
    <property type="term" value="F:ATP binding"/>
    <property type="evidence" value="ECO:0007669"/>
    <property type="project" value="InterPro"/>
</dbReference>
<dbReference type="InterPro" id="IPR011009">
    <property type="entry name" value="Kinase-like_dom_sf"/>
</dbReference>